<sequence>MLSATFFIGKLLQPYMQLNPDPPAPKPAQVIKPAAAPVTQAAPVQKTSQPKPTTLPKVVRAAPKVTTTPKMTEQWAQAQVEKYKFDFDEADKDKSGNLSYAEVKTVLENSGFCGTEAEAKKVFDGIDMTKDGKVTLVEYMAAIKKIPSSAMKEMALSRAFKIMDKDKSGFLTSDEVINATKTMAELNVSSESIAELLQALAKDADSKLDYEEFLAVFGIQLTAEIMRSAFRLLDSDGSGFITKDELIKSIQSDADLNIKAEKMSDLLIAWVKDDDKKINYEEFVKVWTQQKPVKK</sequence>
<feature type="domain" description="EF-hand" evidence="5">
    <location>
        <begin position="78"/>
        <end position="113"/>
    </location>
</feature>
<accession>A0A565DC68</accession>
<dbReference type="InterPro" id="IPR002048">
    <property type="entry name" value="EF_hand_dom"/>
</dbReference>
<name>A0A565DC68_HALDH</name>
<keyword evidence="6" id="KW-0496">Mitochondrion</keyword>
<dbReference type="SMART" id="SM00054">
    <property type="entry name" value="EFh"/>
    <property type="match status" value="6"/>
</dbReference>
<dbReference type="InterPro" id="IPR011992">
    <property type="entry name" value="EF-hand-dom_pair"/>
</dbReference>
<feature type="domain" description="EF-hand" evidence="5">
    <location>
        <begin position="151"/>
        <end position="186"/>
    </location>
</feature>
<protein>
    <submittedName>
        <fullName evidence="6">Calmodulin-like protein 3</fullName>
    </submittedName>
</protein>
<dbReference type="Gene3D" id="1.10.238.10">
    <property type="entry name" value="EF-hand"/>
    <property type="match status" value="3"/>
</dbReference>
<reference evidence="6" key="1">
    <citation type="submission" date="2019-01" db="EMBL/GenBank/DDBJ databases">
        <authorList>
            <person name="Gao X."/>
        </authorList>
    </citation>
    <scope>NUCLEOTIDE SEQUENCE</scope>
</reference>
<dbReference type="PANTHER" id="PTHR45942">
    <property type="entry name" value="PROTEIN PHOSPATASE 3 REGULATORY SUBUNIT B ALPHA ISOFORM TYPE 1"/>
    <property type="match status" value="1"/>
</dbReference>
<proteinExistence type="evidence at transcript level"/>
<evidence type="ECO:0000256" key="3">
    <source>
        <dbReference type="ARBA" id="ARBA00022837"/>
    </source>
</evidence>
<evidence type="ECO:0000259" key="5">
    <source>
        <dbReference type="PROSITE" id="PS50222"/>
    </source>
</evidence>
<dbReference type="InterPro" id="IPR018247">
    <property type="entry name" value="EF_Hand_1_Ca_BS"/>
</dbReference>
<dbReference type="GO" id="GO:0005509">
    <property type="term" value="F:calcium ion binding"/>
    <property type="evidence" value="ECO:0007669"/>
    <property type="project" value="InterPro"/>
</dbReference>
<feature type="domain" description="EF-hand" evidence="5">
    <location>
        <begin position="221"/>
        <end position="256"/>
    </location>
</feature>
<dbReference type="PROSITE" id="PS50222">
    <property type="entry name" value="EF_HAND_2"/>
    <property type="match status" value="4"/>
</dbReference>
<evidence type="ECO:0000256" key="1">
    <source>
        <dbReference type="ARBA" id="ARBA00022723"/>
    </source>
</evidence>
<feature type="domain" description="EF-hand" evidence="5">
    <location>
        <begin position="114"/>
        <end position="149"/>
    </location>
</feature>
<keyword evidence="4" id="KW-0514">Muscle protein</keyword>
<dbReference type="CDD" id="cd00051">
    <property type="entry name" value="EFh"/>
    <property type="match status" value="1"/>
</dbReference>
<geneLocation type="mitochondrion" evidence="6"/>
<dbReference type="Pfam" id="PF13499">
    <property type="entry name" value="EF-hand_7"/>
    <property type="match status" value="3"/>
</dbReference>
<keyword evidence="3" id="KW-0106">Calcium</keyword>
<evidence type="ECO:0000313" key="6">
    <source>
        <dbReference type="EMBL" id="QBQ58347.1"/>
    </source>
</evidence>
<dbReference type="AlphaFoldDB" id="A0A565DC68"/>
<keyword evidence="2" id="KW-0677">Repeat</keyword>
<keyword evidence="1" id="KW-0479">Metal-binding</keyword>
<dbReference type="EMBL" id="MK409656">
    <property type="protein sequence ID" value="QBQ58347.1"/>
    <property type="molecule type" value="mRNA"/>
</dbReference>
<evidence type="ECO:0000256" key="2">
    <source>
        <dbReference type="ARBA" id="ARBA00022737"/>
    </source>
</evidence>
<dbReference type="PROSITE" id="PS00018">
    <property type="entry name" value="EF_HAND_1"/>
    <property type="match status" value="3"/>
</dbReference>
<organism evidence="6">
    <name type="scientific">Haliotis discus hannai</name>
    <name type="common">Japanese abalone</name>
    <dbReference type="NCBI Taxonomy" id="42344"/>
    <lineage>
        <taxon>Eukaryota</taxon>
        <taxon>Metazoa</taxon>
        <taxon>Spiralia</taxon>
        <taxon>Lophotrochozoa</taxon>
        <taxon>Mollusca</taxon>
        <taxon>Gastropoda</taxon>
        <taxon>Vetigastropoda</taxon>
        <taxon>Lepetellida</taxon>
        <taxon>Haliotoidea</taxon>
        <taxon>Haliotidae</taxon>
        <taxon>Haliotis</taxon>
    </lineage>
</organism>
<evidence type="ECO:0000256" key="4">
    <source>
        <dbReference type="ARBA" id="ARBA00023179"/>
    </source>
</evidence>
<dbReference type="SUPFAM" id="SSF47473">
    <property type="entry name" value="EF-hand"/>
    <property type="match status" value="2"/>
</dbReference>
<dbReference type="FunFam" id="1.10.238.10:FF:000001">
    <property type="entry name" value="Calmodulin 1"/>
    <property type="match status" value="1"/>
</dbReference>